<dbReference type="PANTHER" id="PTHR35393:SF1">
    <property type="entry name" value="SNOAL-LIKE DOMAIN-CONTAINING PROTEIN"/>
    <property type="match status" value="1"/>
</dbReference>
<name>A0AAE0NEC4_9PEZI</name>
<reference evidence="3" key="1">
    <citation type="journal article" date="2023" name="Mol. Phylogenet. Evol.">
        <title>Genome-scale phylogeny and comparative genomics of the fungal order Sordariales.</title>
        <authorList>
            <person name="Hensen N."/>
            <person name="Bonometti L."/>
            <person name="Westerberg I."/>
            <person name="Brannstrom I.O."/>
            <person name="Guillou S."/>
            <person name="Cros-Aarteil S."/>
            <person name="Calhoun S."/>
            <person name="Haridas S."/>
            <person name="Kuo A."/>
            <person name="Mondo S."/>
            <person name="Pangilinan J."/>
            <person name="Riley R."/>
            <person name="LaButti K."/>
            <person name="Andreopoulos B."/>
            <person name="Lipzen A."/>
            <person name="Chen C."/>
            <person name="Yan M."/>
            <person name="Daum C."/>
            <person name="Ng V."/>
            <person name="Clum A."/>
            <person name="Steindorff A."/>
            <person name="Ohm R.A."/>
            <person name="Martin F."/>
            <person name="Silar P."/>
            <person name="Natvig D.O."/>
            <person name="Lalanne C."/>
            <person name="Gautier V."/>
            <person name="Ament-Velasquez S.L."/>
            <person name="Kruys A."/>
            <person name="Hutchinson M.I."/>
            <person name="Powell A.J."/>
            <person name="Barry K."/>
            <person name="Miller A.N."/>
            <person name="Grigoriev I.V."/>
            <person name="Debuchy R."/>
            <person name="Gladieux P."/>
            <person name="Hiltunen Thoren M."/>
            <person name="Johannesson H."/>
        </authorList>
    </citation>
    <scope>NUCLEOTIDE SEQUENCE</scope>
    <source>
        <strain evidence="3">CBS 958.72</strain>
    </source>
</reference>
<keyword evidence="4" id="KW-1185">Reference proteome</keyword>
<gene>
    <name evidence="3" type="ORF">B0T24DRAFT_696055</name>
</gene>
<evidence type="ECO:0000313" key="4">
    <source>
        <dbReference type="Proteomes" id="UP001287356"/>
    </source>
</evidence>
<protein>
    <recommendedName>
        <fullName evidence="2">SigF-like NTF2-like domain-containing protein</fullName>
    </recommendedName>
</protein>
<dbReference type="PANTHER" id="PTHR35393">
    <property type="entry name" value="CHROMOSOME 1, WHOLE GENOME SHOTGUN SEQUENCE"/>
    <property type="match status" value="1"/>
</dbReference>
<evidence type="ECO:0000259" key="2">
    <source>
        <dbReference type="Pfam" id="PF24840"/>
    </source>
</evidence>
<accession>A0AAE0NEC4</accession>
<proteinExistence type="predicted"/>
<dbReference type="Pfam" id="PF24840">
    <property type="entry name" value="NTF2_SigF"/>
    <property type="match status" value="1"/>
</dbReference>
<feature type="compositionally biased region" description="Low complexity" evidence="1">
    <location>
        <begin position="201"/>
        <end position="215"/>
    </location>
</feature>
<feature type="domain" description="SigF-like NTF2-like" evidence="2">
    <location>
        <begin position="1"/>
        <end position="123"/>
    </location>
</feature>
<evidence type="ECO:0000256" key="1">
    <source>
        <dbReference type="SAM" id="MobiDB-lite"/>
    </source>
</evidence>
<dbReference type="AlphaFoldDB" id="A0AAE0NEC4"/>
<dbReference type="Proteomes" id="UP001287356">
    <property type="component" value="Unassembled WGS sequence"/>
</dbReference>
<comment type="caution">
    <text evidence="3">The sequence shown here is derived from an EMBL/GenBank/DDBJ whole genome shotgun (WGS) entry which is preliminary data.</text>
</comment>
<dbReference type="InterPro" id="IPR057514">
    <property type="entry name" value="NTF2_SigF"/>
</dbReference>
<feature type="region of interest" description="Disordered" evidence="1">
    <location>
        <begin position="125"/>
        <end position="217"/>
    </location>
</feature>
<organism evidence="3 4">
    <name type="scientific">Lasiosphaeria ovina</name>
    <dbReference type="NCBI Taxonomy" id="92902"/>
    <lineage>
        <taxon>Eukaryota</taxon>
        <taxon>Fungi</taxon>
        <taxon>Dikarya</taxon>
        <taxon>Ascomycota</taxon>
        <taxon>Pezizomycotina</taxon>
        <taxon>Sordariomycetes</taxon>
        <taxon>Sordariomycetidae</taxon>
        <taxon>Sordariales</taxon>
        <taxon>Lasiosphaeriaceae</taxon>
        <taxon>Lasiosphaeria</taxon>
    </lineage>
</organism>
<reference evidence="3" key="2">
    <citation type="submission" date="2023-06" db="EMBL/GenBank/DDBJ databases">
        <authorList>
            <consortium name="Lawrence Berkeley National Laboratory"/>
            <person name="Haridas S."/>
            <person name="Hensen N."/>
            <person name="Bonometti L."/>
            <person name="Westerberg I."/>
            <person name="Brannstrom I.O."/>
            <person name="Guillou S."/>
            <person name="Cros-Aarteil S."/>
            <person name="Calhoun S."/>
            <person name="Kuo A."/>
            <person name="Mondo S."/>
            <person name="Pangilinan J."/>
            <person name="Riley R."/>
            <person name="Labutti K."/>
            <person name="Andreopoulos B."/>
            <person name="Lipzen A."/>
            <person name="Chen C."/>
            <person name="Yanf M."/>
            <person name="Daum C."/>
            <person name="Ng V."/>
            <person name="Clum A."/>
            <person name="Steindorff A."/>
            <person name="Ohm R."/>
            <person name="Martin F."/>
            <person name="Silar P."/>
            <person name="Natvig D."/>
            <person name="Lalanne C."/>
            <person name="Gautier V."/>
            <person name="Ament-Velasquez S.L."/>
            <person name="Kruys A."/>
            <person name="Hutchinson M.I."/>
            <person name="Powell A.J."/>
            <person name="Barry K."/>
            <person name="Miller A.N."/>
            <person name="Grigoriev I.V."/>
            <person name="Debuchy R."/>
            <person name="Gladieux P."/>
            <person name="Thoren M.H."/>
            <person name="Johannesson H."/>
        </authorList>
    </citation>
    <scope>NUCLEOTIDE SEQUENCE</scope>
    <source>
        <strain evidence="3">CBS 958.72</strain>
    </source>
</reference>
<sequence length="287" mass="31106">MEHPVKDVRRVIHALTQGTPDEQQEALYRYYTPSASFVHPFCRVPSFRGVRVPGYGQLDSRTLILSVLKYKILSPKIDIKVESSVFDQRANLLYVTSAQTFSLWFVPFHKAPVRLVTVLSLVPSDANGHHNSNNTTGGGGRQVNGVHDKSDGDESEDPSYADVLSAAPGATTGNNLDEHSAANAVAERTQPPLPPKKANNSSQQQVSSPTSSSSSHPRYLIQKHEDFYQVNEFLKFLFSTPGAAVWAAWQLSSTLLCVVGTLLLAPLMRVVAPAVGGVAAGGRQKTA</sequence>
<dbReference type="EMBL" id="JAULSN010000002">
    <property type="protein sequence ID" value="KAK3379940.1"/>
    <property type="molecule type" value="Genomic_DNA"/>
</dbReference>
<evidence type="ECO:0000313" key="3">
    <source>
        <dbReference type="EMBL" id="KAK3379940.1"/>
    </source>
</evidence>